<evidence type="ECO:0000313" key="2">
    <source>
        <dbReference type="Proteomes" id="UP001444146"/>
    </source>
</evidence>
<protein>
    <recommendedName>
        <fullName evidence="3">Lipoprotein</fullName>
    </recommendedName>
</protein>
<dbReference type="EMBL" id="JAYMYY010000001">
    <property type="protein sequence ID" value="MEO3989195.1"/>
    <property type="molecule type" value="Genomic_DNA"/>
</dbReference>
<dbReference type="Proteomes" id="UP001444146">
    <property type="component" value="Unassembled WGS sequence"/>
</dbReference>
<name>A0ABV0HG25_9ENTR</name>
<keyword evidence="2" id="KW-1185">Reference proteome</keyword>
<dbReference type="RefSeq" id="WP_347793703.1">
    <property type="nucleotide sequence ID" value="NZ_JAYMYY010000001.1"/>
</dbReference>
<reference evidence="1 2" key="1">
    <citation type="submission" date="2024-01" db="EMBL/GenBank/DDBJ databases">
        <title>Pseudocitrobacter sp. Endophytic strain Cyp-38L.</title>
        <authorList>
            <person name="Amer M.A."/>
            <person name="Hamed S.M."/>
        </authorList>
    </citation>
    <scope>NUCLEOTIDE SEQUENCE [LARGE SCALE GENOMIC DNA]</scope>
    <source>
        <strain evidence="1 2">Cyp38S</strain>
    </source>
</reference>
<comment type="caution">
    <text evidence="1">The sequence shown here is derived from an EMBL/GenBank/DDBJ whole genome shotgun (WGS) entry which is preliminary data.</text>
</comment>
<organism evidence="1 2">
    <name type="scientific">Pseudocitrobacter cyperus</name>
    <dbReference type="NCBI Taxonomy" id="3112843"/>
    <lineage>
        <taxon>Bacteria</taxon>
        <taxon>Pseudomonadati</taxon>
        <taxon>Pseudomonadota</taxon>
        <taxon>Gammaproteobacteria</taxon>
        <taxon>Enterobacterales</taxon>
        <taxon>Enterobacteriaceae</taxon>
        <taxon>Pseudocitrobacter</taxon>
    </lineage>
</organism>
<accession>A0ABV0HG25</accession>
<evidence type="ECO:0000313" key="1">
    <source>
        <dbReference type="EMBL" id="MEO3989195.1"/>
    </source>
</evidence>
<gene>
    <name evidence="1" type="ORF">VSR74_05080</name>
</gene>
<evidence type="ECO:0008006" key="3">
    <source>
        <dbReference type="Google" id="ProtNLM"/>
    </source>
</evidence>
<proteinExistence type="predicted"/>
<sequence length="169" mass="18631">MPSANHASLLLSFTIAIASLTGCIHSSTDMERNSPRQVSEKKFTDERHPLPYTVKLSSTTDDRMLCDNCGNAGQQRLIQGGEKLSQYNMMVDSPYYAFLCIDTPVNSACRAGQWVMINKNQSTPRVEKISIGGTSAIADLRPANDKDTTWLEVIYANGEKKVFALPNTP</sequence>